<evidence type="ECO:0000256" key="1">
    <source>
        <dbReference type="SAM" id="Phobius"/>
    </source>
</evidence>
<proteinExistence type="predicted"/>
<accession>A0A328VDG6</accession>
<keyword evidence="3" id="KW-1185">Reference proteome</keyword>
<organism evidence="2 3">
    <name type="scientific">Thermogemmatispora tikiterensis</name>
    <dbReference type="NCBI Taxonomy" id="1825093"/>
    <lineage>
        <taxon>Bacteria</taxon>
        <taxon>Bacillati</taxon>
        <taxon>Chloroflexota</taxon>
        <taxon>Ktedonobacteria</taxon>
        <taxon>Thermogemmatisporales</taxon>
        <taxon>Thermogemmatisporaceae</taxon>
        <taxon>Thermogemmatispora</taxon>
    </lineage>
</organism>
<dbReference type="EMBL" id="MCIF01000002">
    <property type="protein sequence ID" value="RAQ94012.1"/>
    <property type="molecule type" value="Genomic_DNA"/>
</dbReference>
<comment type="caution">
    <text evidence="2">The sequence shown here is derived from an EMBL/GenBank/DDBJ whole genome shotgun (WGS) entry which is preliminary data.</text>
</comment>
<keyword evidence="1" id="KW-0472">Membrane</keyword>
<evidence type="ECO:0000313" key="2">
    <source>
        <dbReference type="EMBL" id="RAQ94012.1"/>
    </source>
</evidence>
<keyword evidence="1" id="KW-1133">Transmembrane helix</keyword>
<sequence length="75" mass="8301">MHSQHLTTYVAPVVLLEKREQRASPLAWYVVPLLILLGLAADIVLAVAIWCVIHGQSVVVTWHINWSGTVTIACK</sequence>
<feature type="transmembrane region" description="Helical" evidence="1">
    <location>
        <begin position="26"/>
        <end position="53"/>
    </location>
</feature>
<dbReference type="RefSeq" id="WP_112425559.1">
    <property type="nucleotide sequence ID" value="NZ_MCIF01000002.1"/>
</dbReference>
<evidence type="ECO:0000313" key="3">
    <source>
        <dbReference type="Proteomes" id="UP000248706"/>
    </source>
</evidence>
<reference evidence="2 3" key="1">
    <citation type="submission" date="2016-08" db="EMBL/GenBank/DDBJ databases">
        <title>Analysis of Carbohydrate Active Enzymes in Thermogemmatispora T81 Reveals Carbohydrate Degradation Ability.</title>
        <authorList>
            <person name="Tomazini A."/>
            <person name="Lal S."/>
            <person name="Stott M."/>
            <person name="Henrissat B."/>
            <person name="Polikarpov I."/>
            <person name="Sparling R."/>
            <person name="Levin D.B."/>
        </authorList>
    </citation>
    <scope>NUCLEOTIDE SEQUENCE [LARGE SCALE GENOMIC DNA]</scope>
    <source>
        <strain evidence="2 3">T81</strain>
    </source>
</reference>
<dbReference type="AlphaFoldDB" id="A0A328VDG6"/>
<dbReference type="Proteomes" id="UP000248706">
    <property type="component" value="Unassembled WGS sequence"/>
</dbReference>
<gene>
    <name evidence="2" type="ORF">A4R35_00610</name>
</gene>
<protein>
    <submittedName>
        <fullName evidence="2">Uncharacterized protein</fullName>
    </submittedName>
</protein>
<name>A0A328VDG6_9CHLR</name>
<keyword evidence="1" id="KW-0812">Transmembrane</keyword>